<keyword evidence="8" id="KW-0325">Glycoprotein</keyword>
<evidence type="ECO:0000256" key="6">
    <source>
        <dbReference type="ARBA" id="ARBA00023136"/>
    </source>
</evidence>
<dbReference type="PRINTS" id="PR00248">
    <property type="entry name" value="GPCRMGR"/>
</dbReference>
<keyword evidence="6 10" id="KW-0472">Membrane</keyword>
<dbReference type="InterPro" id="IPR001828">
    <property type="entry name" value="ANF_lig-bd_rcpt"/>
</dbReference>
<sequence>MVATAQKNCYIYAILFASILSHSICNAQKTLFSVLEQQQTQNAVMISTNGDAIIAGLLPAHYNYEDGKHKCSELDTYGIHLMMAMIFAINDINEQSNLLPDVKLGYDIRDTCHNSLRVSKEIMALLMQYLPFKEGKYDGFFCEKIKYDEANEETVRTYGPIIGVIGTTMSDSTIATANTIGNFGVIEITPSALAVTQSDNQPPNLYSTQPSFYDHLVVISKIIIALDMTRICLITIEPPETSYRMDLLRTILQDAKICIAQEFSITGDRMSLAMARVIQNLKANNKLQVVVLLGPYEKGVRFMKEAERQNLTGRTWIGAGEWVKSPAIYSIRKEVMGGLLAVSTQTFRSVLITKHLENYVTSDTRNVHLDQLWKKLYNCTPNEENCEVRLGSYEIIDEKKSSCEYYQSELNEDIIYVIDAVYAIAHALHQTLNCTIEFCNSVETFNHTIFNYHLQRVEFSNHANQPVEFQQNKGVRHILIQNLHHDDNCSHFVEVARWNPFESEMIMDTNKIRWRNGESTTIPTEVYETACTPGDRKHSFDQESCYYVCLKCGPSLVSNGTTSQCFKCSPGFKPTNNRSACQEIPPTKLDWRNPVNLTILIFTLLSMLTLLFIVIIFFKYSNTPIVKASNKIMSHIQLLSVALLFILGGSYQFAVTTSLCWFQFAICSVSFPLCEACLLAKTKHVANVFTLSSRIQKVDKSSRLQSRWCKSLIPILFVLSITAIPIIIWLIFTIIDPPNAIPDYRYENEVHILCSSKLHLGLGLVVGFTLVLAIICTILAWKTRKLPDNFSEARYIFICSFSTLVIVALSVPGYYSTVGLLQATFASIAVITFGLSILLLLFIPKIYTILFRPDLNTKEAMLRSIQEFTFGADTRIHTKPK</sequence>
<dbReference type="InParanoid" id="B3RUD7"/>
<keyword evidence="13" id="KW-1185">Reference proteome</keyword>
<dbReference type="OMA" id="HYLQNIN"/>
<feature type="transmembrane region" description="Helical" evidence="10">
    <location>
        <begin position="712"/>
        <end position="735"/>
    </location>
</feature>
<evidence type="ECO:0000313" key="12">
    <source>
        <dbReference type="EMBL" id="EDV25793.1"/>
    </source>
</evidence>
<dbReference type="SUPFAM" id="SSF53822">
    <property type="entry name" value="Periplasmic binding protein-like I"/>
    <property type="match status" value="1"/>
</dbReference>
<dbReference type="CTD" id="6753039"/>
<dbReference type="Gene3D" id="2.10.50.30">
    <property type="entry name" value="GPCR, family 3, nine cysteines domain"/>
    <property type="match status" value="1"/>
</dbReference>
<evidence type="ECO:0000256" key="5">
    <source>
        <dbReference type="ARBA" id="ARBA00023040"/>
    </source>
</evidence>
<keyword evidence="4 10" id="KW-1133">Transmembrane helix</keyword>
<dbReference type="Gene3D" id="3.40.50.2300">
    <property type="match status" value="2"/>
</dbReference>
<dbReference type="GeneID" id="6753039"/>
<dbReference type="InterPro" id="IPR017978">
    <property type="entry name" value="GPCR_3_C"/>
</dbReference>
<evidence type="ECO:0000256" key="8">
    <source>
        <dbReference type="ARBA" id="ARBA00023180"/>
    </source>
</evidence>
<dbReference type="GO" id="GO:0007216">
    <property type="term" value="P:G protein-coupled glutamate receptor signaling pathway"/>
    <property type="evidence" value="ECO:0000318"/>
    <property type="project" value="GO_Central"/>
</dbReference>
<dbReference type="GO" id="GO:0001640">
    <property type="term" value="F:adenylate cyclase inhibiting G protein-coupled glutamate receptor activity"/>
    <property type="evidence" value="ECO:0000318"/>
    <property type="project" value="GO_Central"/>
</dbReference>
<dbReference type="InterPro" id="IPR038550">
    <property type="entry name" value="GPCR_3_9-Cys_sf"/>
</dbReference>
<dbReference type="GO" id="GO:0005886">
    <property type="term" value="C:plasma membrane"/>
    <property type="evidence" value="ECO:0000318"/>
    <property type="project" value="GO_Central"/>
</dbReference>
<dbReference type="Pfam" id="PF01094">
    <property type="entry name" value="ANF_receptor"/>
    <property type="match status" value="1"/>
</dbReference>
<keyword evidence="3 10" id="KW-0812">Transmembrane</keyword>
<keyword evidence="7" id="KW-0675">Receptor</keyword>
<dbReference type="OrthoDB" id="5984008at2759"/>
<protein>
    <recommendedName>
        <fullName evidence="11">G-protein coupled receptors family 3 profile domain-containing protein</fullName>
    </recommendedName>
</protein>
<dbReference type="Proteomes" id="UP000009022">
    <property type="component" value="Unassembled WGS sequence"/>
</dbReference>
<organism evidence="12 13">
    <name type="scientific">Trichoplax adhaerens</name>
    <name type="common">Trichoplax reptans</name>
    <dbReference type="NCBI Taxonomy" id="10228"/>
    <lineage>
        <taxon>Eukaryota</taxon>
        <taxon>Metazoa</taxon>
        <taxon>Placozoa</taxon>
        <taxon>Uniplacotomia</taxon>
        <taxon>Trichoplacea</taxon>
        <taxon>Trichoplacidae</taxon>
        <taxon>Trichoplax</taxon>
    </lineage>
</organism>
<accession>B3RUD7</accession>
<proteinExistence type="predicted"/>
<comment type="subcellular location">
    <subcellularLocation>
        <location evidence="1">Cell membrane</location>
        <topology evidence="1">Multi-pass membrane protein</topology>
    </subcellularLocation>
</comment>
<dbReference type="EMBL" id="DS985244">
    <property type="protein sequence ID" value="EDV25793.1"/>
    <property type="molecule type" value="Genomic_DNA"/>
</dbReference>
<dbReference type="eggNOG" id="KOG1056">
    <property type="taxonomic scope" value="Eukaryota"/>
</dbReference>
<dbReference type="AlphaFoldDB" id="B3RUD7"/>
<dbReference type="RefSeq" id="XP_002111826.1">
    <property type="nucleotide sequence ID" value="XM_002111790.1"/>
</dbReference>
<dbReference type="InterPro" id="IPR028082">
    <property type="entry name" value="Peripla_BP_I"/>
</dbReference>
<name>B3RUD7_TRIAD</name>
<dbReference type="PhylomeDB" id="B3RUD7"/>
<dbReference type="HOGENOM" id="CLU_005389_1_1_1"/>
<gene>
    <name evidence="12" type="ORF">TRIADDRAFT_55249</name>
</gene>
<keyword evidence="2" id="KW-1003">Cell membrane</keyword>
<feature type="transmembrane region" description="Helical" evidence="10">
    <location>
        <begin position="597"/>
        <end position="618"/>
    </location>
</feature>
<keyword evidence="9" id="KW-0807">Transducer</keyword>
<evidence type="ECO:0000256" key="1">
    <source>
        <dbReference type="ARBA" id="ARBA00004651"/>
    </source>
</evidence>
<evidence type="ECO:0000256" key="2">
    <source>
        <dbReference type="ARBA" id="ARBA00022475"/>
    </source>
</evidence>
<feature type="transmembrane region" description="Helical" evidence="10">
    <location>
        <begin position="638"/>
        <end position="655"/>
    </location>
</feature>
<feature type="transmembrane region" description="Helical" evidence="10">
    <location>
        <begin position="661"/>
        <end position="680"/>
    </location>
</feature>
<evidence type="ECO:0000313" key="13">
    <source>
        <dbReference type="Proteomes" id="UP000009022"/>
    </source>
</evidence>
<feature type="transmembrane region" description="Helical" evidence="10">
    <location>
        <begin position="793"/>
        <end position="815"/>
    </location>
</feature>
<keyword evidence="5" id="KW-0297">G-protein coupled receptor</keyword>
<dbReference type="InterPro" id="IPR050726">
    <property type="entry name" value="mGluR"/>
</dbReference>
<dbReference type="PROSITE" id="PS50259">
    <property type="entry name" value="G_PROTEIN_RECEP_F3_4"/>
    <property type="match status" value="1"/>
</dbReference>
<dbReference type="KEGG" id="tad:TRIADDRAFT_55249"/>
<evidence type="ECO:0000256" key="3">
    <source>
        <dbReference type="ARBA" id="ARBA00022692"/>
    </source>
</evidence>
<reference evidence="12 13" key="1">
    <citation type="journal article" date="2008" name="Nature">
        <title>The Trichoplax genome and the nature of placozoans.</title>
        <authorList>
            <person name="Srivastava M."/>
            <person name="Begovic E."/>
            <person name="Chapman J."/>
            <person name="Putnam N.H."/>
            <person name="Hellsten U."/>
            <person name="Kawashima T."/>
            <person name="Kuo A."/>
            <person name="Mitros T."/>
            <person name="Salamov A."/>
            <person name="Carpenter M.L."/>
            <person name="Signorovitch A.Y."/>
            <person name="Moreno M.A."/>
            <person name="Kamm K."/>
            <person name="Grimwood J."/>
            <person name="Schmutz J."/>
            <person name="Shapiro H."/>
            <person name="Grigoriev I.V."/>
            <person name="Buss L.W."/>
            <person name="Schierwater B."/>
            <person name="Dellaporta S.L."/>
            <person name="Rokhsar D.S."/>
        </authorList>
    </citation>
    <scope>NUCLEOTIDE SEQUENCE [LARGE SCALE GENOMIC DNA]</scope>
    <source>
        <strain evidence="12 13">Grell-BS-1999</strain>
    </source>
</reference>
<feature type="domain" description="G-protein coupled receptors family 3 profile" evidence="11">
    <location>
        <begin position="595"/>
        <end position="865"/>
    </location>
</feature>
<dbReference type="GO" id="GO:0051966">
    <property type="term" value="P:regulation of synaptic transmission, glutamatergic"/>
    <property type="evidence" value="ECO:0000318"/>
    <property type="project" value="GO_Central"/>
</dbReference>
<feature type="transmembrane region" description="Helical" evidence="10">
    <location>
        <begin position="821"/>
        <end position="843"/>
    </location>
</feature>
<dbReference type="InterPro" id="IPR000337">
    <property type="entry name" value="GPCR_3"/>
</dbReference>
<evidence type="ECO:0000256" key="4">
    <source>
        <dbReference type="ARBA" id="ARBA00022989"/>
    </source>
</evidence>
<dbReference type="Pfam" id="PF00003">
    <property type="entry name" value="7tm_3"/>
    <property type="match status" value="1"/>
</dbReference>
<evidence type="ECO:0000256" key="7">
    <source>
        <dbReference type="ARBA" id="ARBA00023170"/>
    </source>
</evidence>
<evidence type="ECO:0000259" key="11">
    <source>
        <dbReference type="PROSITE" id="PS50259"/>
    </source>
</evidence>
<evidence type="ECO:0000256" key="10">
    <source>
        <dbReference type="SAM" id="Phobius"/>
    </source>
</evidence>
<dbReference type="PANTHER" id="PTHR24060">
    <property type="entry name" value="METABOTROPIC GLUTAMATE RECEPTOR"/>
    <property type="match status" value="1"/>
</dbReference>
<feature type="transmembrane region" description="Helical" evidence="10">
    <location>
        <begin position="758"/>
        <end position="781"/>
    </location>
</feature>
<dbReference type="CDD" id="cd13953">
    <property type="entry name" value="7tm_classC_mGluR-like"/>
    <property type="match status" value="1"/>
</dbReference>
<evidence type="ECO:0000256" key="9">
    <source>
        <dbReference type="ARBA" id="ARBA00023224"/>
    </source>
</evidence>